<evidence type="ECO:0000313" key="2">
    <source>
        <dbReference type="Proteomes" id="UP000054538"/>
    </source>
</evidence>
<reference evidence="2" key="2">
    <citation type="submission" date="2015-01" db="EMBL/GenBank/DDBJ databases">
        <title>Evolutionary Origins and Diversification of the Mycorrhizal Mutualists.</title>
        <authorList>
            <consortium name="DOE Joint Genome Institute"/>
            <consortium name="Mycorrhizal Genomics Consortium"/>
            <person name="Kohler A."/>
            <person name="Kuo A."/>
            <person name="Nagy L.G."/>
            <person name="Floudas D."/>
            <person name="Copeland A."/>
            <person name="Barry K.W."/>
            <person name="Cichocki N."/>
            <person name="Veneault-Fourrey C."/>
            <person name="LaButti K."/>
            <person name="Lindquist E.A."/>
            <person name="Lipzen A."/>
            <person name="Lundell T."/>
            <person name="Morin E."/>
            <person name="Murat C."/>
            <person name="Riley R."/>
            <person name="Ohm R."/>
            <person name="Sun H."/>
            <person name="Tunlid A."/>
            <person name="Henrissat B."/>
            <person name="Grigoriev I.V."/>
            <person name="Hibbett D.S."/>
            <person name="Martin F."/>
        </authorList>
    </citation>
    <scope>NUCLEOTIDE SEQUENCE [LARGE SCALE GENOMIC DNA]</scope>
    <source>
        <strain evidence="2">Ve08.2h10</strain>
    </source>
</reference>
<dbReference type="EMBL" id="KN825370">
    <property type="protein sequence ID" value="KIK91589.1"/>
    <property type="molecule type" value="Genomic_DNA"/>
</dbReference>
<accession>A0A0D0DYC1</accession>
<reference evidence="1 2" key="1">
    <citation type="submission" date="2014-04" db="EMBL/GenBank/DDBJ databases">
        <authorList>
            <consortium name="DOE Joint Genome Institute"/>
            <person name="Kuo A."/>
            <person name="Kohler A."/>
            <person name="Jargeat P."/>
            <person name="Nagy L.G."/>
            <person name="Floudas D."/>
            <person name="Copeland A."/>
            <person name="Barry K.W."/>
            <person name="Cichocki N."/>
            <person name="Veneault-Fourrey C."/>
            <person name="LaButti K."/>
            <person name="Lindquist E.A."/>
            <person name="Lipzen A."/>
            <person name="Lundell T."/>
            <person name="Morin E."/>
            <person name="Murat C."/>
            <person name="Sun H."/>
            <person name="Tunlid A."/>
            <person name="Henrissat B."/>
            <person name="Grigoriev I.V."/>
            <person name="Hibbett D.S."/>
            <person name="Martin F."/>
            <person name="Nordberg H.P."/>
            <person name="Cantor M.N."/>
            <person name="Hua S.X."/>
        </authorList>
    </citation>
    <scope>NUCLEOTIDE SEQUENCE [LARGE SCALE GENOMIC DNA]</scope>
    <source>
        <strain evidence="1 2">Ve08.2h10</strain>
    </source>
</reference>
<gene>
    <name evidence="1" type="ORF">PAXRUDRAFT_830700</name>
</gene>
<dbReference type="AlphaFoldDB" id="A0A0D0DYC1"/>
<proteinExistence type="predicted"/>
<dbReference type="InParanoid" id="A0A0D0DYC1"/>
<dbReference type="Proteomes" id="UP000054538">
    <property type="component" value="Unassembled WGS sequence"/>
</dbReference>
<evidence type="ECO:0000313" key="1">
    <source>
        <dbReference type="EMBL" id="KIK91589.1"/>
    </source>
</evidence>
<organism evidence="1 2">
    <name type="scientific">Paxillus rubicundulus Ve08.2h10</name>
    <dbReference type="NCBI Taxonomy" id="930991"/>
    <lineage>
        <taxon>Eukaryota</taxon>
        <taxon>Fungi</taxon>
        <taxon>Dikarya</taxon>
        <taxon>Basidiomycota</taxon>
        <taxon>Agaricomycotina</taxon>
        <taxon>Agaricomycetes</taxon>
        <taxon>Agaricomycetidae</taxon>
        <taxon>Boletales</taxon>
        <taxon>Paxilineae</taxon>
        <taxon>Paxillaceae</taxon>
        <taxon>Paxillus</taxon>
    </lineage>
</organism>
<keyword evidence="2" id="KW-1185">Reference proteome</keyword>
<protein>
    <submittedName>
        <fullName evidence="1">Uncharacterized protein</fullName>
    </submittedName>
</protein>
<sequence length="52" mass="6106">MTSRAWPLRLLAFDILHAWFVPLSDNSTGLMPLLIYPTYARTFLFSYCHAMR</sequence>
<name>A0A0D0DYC1_9AGAM</name>
<dbReference type="HOGENOM" id="CLU_3087915_0_0_1"/>